<evidence type="ECO:0000313" key="1">
    <source>
        <dbReference type="EMBL" id="KYQ57739.1"/>
    </source>
</evidence>
<dbReference type="EMBL" id="KQ982320">
    <property type="protein sequence ID" value="KYQ57739.1"/>
    <property type="molecule type" value="Genomic_DNA"/>
</dbReference>
<gene>
    <name evidence="1" type="ORF">ALC60_03232</name>
</gene>
<keyword evidence="2" id="KW-1185">Reference proteome</keyword>
<organism evidence="1 2">
    <name type="scientific">Mycetomoellerius zeteki</name>
    <dbReference type="NCBI Taxonomy" id="64791"/>
    <lineage>
        <taxon>Eukaryota</taxon>
        <taxon>Metazoa</taxon>
        <taxon>Ecdysozoa</taxon>
        <taxon>Arthropoda</taxon>
        <taxon>Hexapoda</taxon>
        <taxon>Insecta</taxon>
        <taxon>Pterygota</taxon>
        <taxon>Neoptera</taxon>
        <taxon>Endopterygota</taxon>
        <taxon>Hymenoptera</taxon>
        <taxon>Apocrita</taxon>
        <taxon>Aculeata</taxon>
        <taxon>Formicoidea</taxon>
        <taxon>Formicidae</taxon>
        <taxon>Myrmicinae</taxon>
        <taxon>Mycetomoellerius</taxon>
    </lineage>
</organism>
<feature type="non-terminal residue" evidence="1">
    <location>
        <position position="1"/>
    </location>
</feature>
<reference evidence="1 2" key="1">
    <citation type="submission" date="2015-09" db="EMBL/GenBank/DDBJ databases">
        <title>Trachymyrmex zeteki WGS genome.</title>
        <authorList>
            <person name="Nygaard S."/>
            <person name="Hu H."/>
            <person name="Boomsma J."/>
            <person name="Zhang G."/>
        </authorList>
    </citation>
    <scope>NUCLEOTIDE SEQUENCE [LARGE SCALE GENOMIC DNA]</scope>
    <source>
        <strain evidence="1">Tzet28-1</strain>
        <tissue evidence="1">Whole body</tissue>
    </source>
</reference>
<dbReference type="Proteomes" id="UP000075809">
    <property type="component" value="Unassembled WGS sequence"/>
</dbReference>
<name>A0A151XBM6_9HYME</name>
<protein>
    <submittedName>
        <fullName evidence="1">Uncharacterized protein</fullName>
    </submittedName>
</protein>
<dbReference type="AlphaFoldDB" id="A0A151XBM6"/>
<proteinExistence type="predicted"/>
<sequence length="86" mass="9555">KVMSGYTQNVNESLTTIWRLAPKHLNCNAKILEITAFIATGIFNKGYSAVLKIINELEINIGPECKHYIKFNEEVEGLLCASGIVD</sequence>
<evidence type="ECO:0000313" key="2">
    <source>
        <dbReference type="Proteomes" id="UP000075809"/>
    </source>
</evidence>
<accession>A0A151XBM6</accession>